<dbReference type="HOGENOM" id="CLU_1040755_0_0_0"/>
<reference evidence="1" key="1">
    <citation type="journal article" date="2015" name="PeerJ">
        <title>First genomic representation of candidate bacterial phylum KSB3 points to enhanced environmental sensing as a trigger of wastewater bulking.</title>
        <authorList>
            <person name="Sekiguchi Y."/>
            <person name="Ohashi A."/>
            <person name="Parks D.H."/>
            <person name="Yamauchi T."/>
            <person name="Tyson G.W."/>
            <person name="Hugenholtz P."/>
        </authorList>
    </citation>
    <scope>NUCLEOTIDE SEQUENCE [LARGE SCALE GENOMIC DNA]</scope>
</reference>
<protein>
    <submittedName>
        <fullName evidence="1">Uncharacterized protein</fullName>
    </submittedName>
</protein>
<accession>A0A0S6W673</accession>
<keyword evidence="2" id="KW-1185">Reference proteome</keyword>
<proteinExistence type="predicted"/>
<sequence length="267" mass="30350">MIYNIPVTLIEQYRDHNLILRANRFDDITAHLSEGVLERLVHAQIHALQENAGELRPWKIGFPVDVVMREPSVEFPQLYRYAKLLGSHPVRVSIPVVPGFGKAAKLAISLHFAVKLLPGQPGAALIDEMLSLAELYLHQSTASQPIEFFQSVLLAYYHQQEASLWTIQDEDPAYQRYIAEDGRELIAPRFENVPAADDFVAAFAQELGREQRECAGCEFFALCKGYFKWPDRSYSCGGIQRVLQTLRDAANELRQDLESFPEEHHIS</sequence>
<evidence type="ECO:0000313" key="1">
    <source>
        <dbReference type="EMBL" id="GAK53182.1"/>
    </source>
</evidence>
<dbReference type="Proteomes" id="UP000030700">
    <property type="component" value="Unassembled WGS sequence"/>
</dbReference>
<name>A0A0S6W673_9BACT</name>
<dbReference type="STRING" id="1499966.U14_04442"/>
<evidence type="ECO:0000313" key="2">
    <source>
        <dbReference type="Proteomes" id="UP000030700"/>
    </source>
</evidence>
<dbReference type="AlphaFoldDB" id="A0A0S6W673"/>
<organism evidence="1">
    <name type="scientific">Candidatus Moduliflexus flocculans</name>
    <dbReference type="NCBI Taxonomy" id="1499966"/>
    <lineage>
        <taxon>Bacteria</taxon>
        <taxon>Candidatus Moduliflexota</taxon>
        <taxon>Candidatus Moduliflexia</taxon>
        <taxon>Candidatus Moduliflexales</taxon>
        <taxon>Candidatus Moduliflexaceae</taxon>
    </lineage>
</organism>
<gene>
    <name evidence="1" type="ORF">U14_04442</name>
</gene>
<dbReference type="EMBL" id="DF820459">
    <property type="protein sequence ID" value="GAK53182.1"/>
    <property type="molecule type" value="Genomic_DNA"/>
</dbReference>